<evidence type="ECO:0000259" key="1">
    <source>
        <dbReference type="Pfam" id="PF13191"/>
    </source>
</evidence>
<dbReference type="PANTHER" id="PTHR34301">
    <property type="entry name" value="DNA-BINDING PROTEIN-RELATED"/>
    <property type="match status" value="1"/>
</dbReference>
<dbReference type="InterPro" id="IPR041664">
    <property type="entry name" value="AAA_16"/>
</dbReference>
<dbReference type="AlphaFoldDB" id="A0A1Z4MW21"/>
<organism evidence="2 3">
    <name type="scientific">Tolypothrix tenuis PCC 7101</name>
    <dbReference type="NCBI Taxonomy" id="231146"/>
    <lineage>
        <taxon>Bacteria</taxon>
        <taxon>Bacillati</taxon>
        <taxon>Cyanobacteriota</taxon>
        <taxon>Cyanophyceae</taxon>
        <taxon>Nostocales</taxon>
        <taxon>Tolypothrichaceae</taxon>
        <taxon>Tolypothrix</taxon>
    </lineage>
</organism>
<name>A0A1Z4MW21_9CYAN</name>
<dbReference type="KEGG" id="ttq:NIES37_16010"/>
<dbReference type="RefSeq" id="WP_096574678.1">
    <property type="nucleotide sequence ID" value="NZ_CAWNJS010000001.1"/>
</dbReference>
<dbReference type="InterPro" id="IPR027417">
    <property type="entry name" value="P-loop_NTPase"/>
</dbReference>
<dbReference type="SUPFAM" id="SSF52540">
    <property type="entry name" value="P-loop containing nucleoside triphosphate hydrolases"/>
    <property type="match status" value="1"/>
</dbReference>
<accession>A0A1Z4MW21</accession>
<feature type="domain" description="Orc1-like AAA ATPase" evidence="1">
    <location>
        <begin position="17"/>
        <end position="148"/>
    </location>
</feature>
<dbReference type="PANTHER" id="PTHR34301:SF8">
    <property type="entry name" value="ATPASE DOMAIN-CONTAINING PROTEIN"/>
    <property type="match status" value="1"/>
</dbReference>
<protein>
    <recommendedName>
        <fullName evidence="1">Orc1-like AAA ATPase domain-containing protein</fullName>
    </recommendedName>
</protein>
<reference evidence="2 3" key="1">
    <citation type="submission" date="2017-06" db="EMBL/GenBank/DDBJ databases">
        <title>Genome sequencing of cyanobaciteial culture collection at National Institute for Environmental Studies (NIES).</title>
        <authorList>
            <person name="Hirose Y."/>
            <person name="Shimura Y."/>
            <person name="Fujisawa T."/>
            <person name="Nakamura Y."/>
            <person name="Kawachi M."/>
        </authorList>
    </citation>
    <scope>NUCLEOTIDE SEQUENCE [LARGE SCALE GENOMIC DNA]</scope>
    <source>
        <strain evidence="2 3">NIES-37</strain>
    </source>
</reference>
<dbReference type="Proteomes" id="UP000218785">
    <property type="component" value="Chromosome"/>
</dbReference>
<evidence type="ECO:0000313" key="2">
    <source>
        <dbReference type="EMBL" id="BAY97657.1"/>
    </source>
</evidence>
<dbReference type="Gene3D" id="3.40.50.300">
    <property type="entry name" value="P-loop containing nucleotide triphosphate hydrolases"/>
    <property type="match status" value="1"/>
</dbReference>
<evidence type="ECO:0000313" key="3">
    <source>
        <dbReference type="Proteomes" id="UP000218785"/>
    </source>
</evidence>
<keyword evidence="3" id="KW-1185">Reference proteome</keyword>
<sequence>MSQNPFFVGGPVPPEYFFGRSAEVRTAFDQISRRAHLAIYGSPGMGKSSLLRYIASPKIWEARGRDISKALIVSINCAGISPFTASGFWREILSLLQDATEDDEPLQTDIKQLLQEEKVEKGDLRRMLRKIGQRDKFLLLLLDDYDAALQPNEQYTETQMLTFLSEFRDLAVHSNEGKYLSTIVTTFRRLNELGPTIKPGGSPWYNHYLFRLLRPLPATEVNNQLAIPIPGSLRAGVLEIIDGHPALLQNAGYLLYDTLLAGNTPDIQSFAQDFESATEQYFRDTWRFSTEEEQILLMLIALVRLQGRLNRSTRYALGDVDLVFSQRSRELVDLEERGVIQRTLDEGKTIYSFNSSMMEWWVIQEIYNTNEAQLEGREKVFLNLMSREQAGTVKKAIRWVWQHRDIVQSLVWIVRKLAGDPT</sequence>
<proteinExistence type="predicted"/>
<gene>
    <name evidence="2" type="ORF">NIES37_16010</name>
</gene>
<dbReference type="EMBL" id="AP018248">
    <property type="protein sequence ID" value="BAY97657.1"/>
    <property type="molecule type" value="Genomic_DNA"/>
</dbReference>
<dbReference type="Pfam" id="PF13191">
    <property type="entry name" value="AAA_16"/>
    <property type="match status" value="1"/>
</dbReference>